<protein>
    <submittedName>
        <fullName evidence="3">Glucose-6-phosphate dehydrogenase assembly protein OpcA</fullName>
    </submittedName>
</protein>
<gene>
    <name evidence="3" type="primary">opcA</name>
    <name evidence="3" type="ORF">MBOT_34630</name>
</gene>
<keyword evidence="4" id="KW-1185">Reference proteome</keyword>
<feature type="domain" description="Glucose-6-phosphate dehydrogenase assembly protein OpcA C-terminal" evidence="2">
    <location>
        <begin position="167"/>
        <end position="294"/>
    </location>
</feature>
<dbReference type="Proteomes" id="UP000465361">
    <property type="component" value="Unassembled WGS sequence"/>
</dbReference>
<dbReference type="Pfam" id="PF10128">
    <property type="entry name" value="OpcA_G6PD_assem"/>
    <property type="match status" value="1"/>
</dbReference>
<dbReference type="PANTHER" id="PTHR38658">
    <property type="entry name" value="OXPP CYCLE PROTEIN OPCA-RELATED"/>
    <property type="match status" value="1"/>
</dbReference>
<comment type="caution">
    <text evidence="3">The sequence shown here is derived from an EMBL/GenBank/DDBJ whole genome shotgun (WGS) entry which is preliminary data.</text>
</comment>
<evidence type="ECO:0000313" key="3">
    <source>
        <dbReference type="EMBL" id="GFG76098.1"/>
    </source>
</evidence>
<dbReference type="NCBIfam" id="TIGR00534">
    <property type="entry name" value="OpcA"/>
    <property type="match status" value="1"/>
</dbReference>
<reference evidence="3 4" key="1">
    <citation type="journal article" date="2019" name="Emerg. Microbes Infect.">
        <title>Comprehensive subspecies identification of 175 nontuberculous mycobacteria species based on 7547 genomic profiles.</title>
        <authorList>
            <person name="Matsumoto Y."/>
            <person name="Kinjo T."/>
            <person name="Motooka D."/>
            <person name="Nabeya D."/>
            <person name="Jung N."/>
            <person name="Uechi K."/>
            <person name="Horii T."/>
            <person name="Iida T."/>
            <person name="Fujita J."/>
            <person name="Nakamura S."/>
        </authorList>
    </citation>
    <scope>NUCLEOTIDE SEQUENCE [LARGE SCALE GENOMIC DNA]</scope>
    <source>
        <strain evidence="3 4">JCM 17322</strain>
    </source>
</reference>
<name>A0A7I9Y1Z8_9MYCO</name>
<dbReference type="InterPro" id="IPR046801">
    <property type="entry name" value="OpcA_G6PD_N"/>
</dbReference>
<dbReference type="Pfam" id="PF20171">
    <property type="entry name" value="OpcA_G6PD_C"/>
    <property type="match status" value="1"/>
</dbReference>
<sequence>MIVDMLDTSTTAINDKLNELRRRVGAVTRGRVMTLIIAPDSDARLDESIDAANFASHEHPSRIIVVMTEASGGAEARLDAQLRTGGDTGAGEVVVLRLSGPLSMHADSVVMPFMLPDTPIVAWWPDTAPPVPAQDPLGKLAIRRITDATNSEDPLSAIKSRLSGYTPGDTDLAWSRITHWRALLTATVDQPPYEPITSALVSGLKTEPALDILAGWLASRIDGPVRRAVGELKVELVRCTETVTLSRPQDGVTATLSRTGRPDALVPLPRRETRECLAEDLRRLDPDDIYFAALGGINKVQYI</sequence>
<evidence type="ECO:0000259" key="2">
    <source>
        <dbReference type="Pfam" id="PF20171"/>
    </source>
</evidence>
<dbReference type="PANTHER" id="PTHR38658:SF1">
    <property type="entry name" value="OXPP CYCLE PROTEIN OPCA-RELATED"/>
    <property type="match status" value="1"/>
</dbReference>
<dbReference type="InterPro" id="IPR046802">
    <property type="entry name" value="OpcA_G6PD_C"/>
</dbReference>
<proteinExistence type="predicted"/>
<evidence type="ECO:0000259" key="1">
    <source>
        <dbReference type="Pfam" id="PF10128"/>
    </source>
</evidence>
<feature type="domain" description="Glucose-6-phosphate dehydrogenase assembly protein OpcA N-terminal" evidence="1">
    <location>
        <begin position="52"/>
        <end position="161"/>
    </location>
</feature>
<dbReference type="RefSeq" id="WP_163759185.1">
    <property type="nucleotide sequence ID" value="NZ_BLKW01000004.1"/>
</dbReference>
<dbReference type="InterPro" id="IPR004555">
    <property type="entry name" value="G6PDH_assembly_OpcA"/>
</dbReference>
<dbReference type="AlphaFoldDB" id="A0A7I9Y1Z8"/>
<organism evidence="3 4">
    <name type="scientific">Mycobacterium botniense</name>
    <dbReference type="NCBI Taxonomy" id="84962"/>
    <lineage>
        <taxon>Bacteria</taxon>
        <taxon>Bacillati</taxon>
        <taxon>Actinomycetota</taxon>
        <taxon>Actinomycetes</taxon>
        <taxon>Mycobacteriales</taxon>
        <taxon>Mycobacteriaceae</taxon>
        <taxon>Mycobacterium</taxon>
    </lineage>
</organism>
<evidence type="ECO:0000313" key="4">
    <source>
        <dbReference type="Proteomes" id="UP000465361"/>
    </source>
</evidence>
<accession>A0A7I9Y1Z8</accession>
<dbReference type="EMBL" id="BLKW01000004">
    <property type="protein sequence ID" value="GFG76098.1"/>
    <property type="molecule type" value="Genomic_DNA"/>
</dbReference>